<dbReference type="GO" id="GO:0016020">
    <property type="term" value="C:membrane"/>
    <property type="evidence" value="ECO:0007669"/>
    <property type="project" value="TreeGrafter"/>
</dbReference>
<protein>
    <submittedName>
        <fullName evidence="3">Uncharacterized protein</fullName>
    </submittedName>
</protein>
<keyword evidence="2" id="KW-1133">Transmembrane helix</keyword>
<evidence type="ECO:0000313" key="3">
    <source>
        <dbReference type="Ensembl" id="ENSPMGP00000014467.1"/>
    </source>
</evidence>
<keyword evidence="2" id="KW-0812">Transmembrane</keyword>
<dbReference type="PANTHER" id="PTHR14096">
    <property type="entry name" value="APOLIPOPROTEIN L"/>
    <property type="match status" value="1"/>
</dbReference>
<sequence length="279" mass="31182">MTERTAGTGQDKKSGRSKYLWHLWTDQYRLWWPSFHQTTMNLKKALRLFNLLMMKRSEILRDHISELTSTSDALDKALKRKKTIQVAGGTTGAVGGVTAVVGLVLAPVTLGASLIATAVGAGMVASAGGVSAHVAKTKKKVITRAGMERLINDYTDKVKDPEHCLCFILSAMNEVRRYDSARLQRAGAQPDSLKVAQLTQSVFNNMDTVRRNLAAQPGGMSSERLLQGFAKELDYYFTEKEGQKLKESRKSRFSGRVRLLGENLQDELDYLNYMWELFN</sequence>
<accession>A0A3B4ABK8</accession>
<evidence type="ECO:0000256" key="1">
    <source>
        <dbReference type="ARBA" id="ARBA00010090"/>
    </source>
</evidence>
<dbReference type="GO" id="GO:0006869">
    <property type="term" value="P:lipid transport"/>
    <property type="evidence" value="ECO:0007669"/>
    <property type="project" value="InterPro"/>
</dbReference>
<evidence type="ECO:0000313" key="4">
    <source>
        <dbReference type="Proteomes" id="UP000261520"/>
    </source>
</evidence>
<dbReference type="PANTHER" id="PTHR14096:SF59">
    <property type="entry name" value="APOLIPOPROTEIN L, 1 ISOFORM X1"/>
    <property type="match status" value="1"/>
</dbReference>
<name>A0A3B4ABK8_9GOBI</name>
<reference evidence="3" key="2">
    <citation type="submission" date="2025-09" db="UniProtKB">
        <authorList>
            <consortium name="Ensembl"/>
        </authorList>
    </citation>
    <scope>IDENTIFICATION</scope>
</reference>
<dbReference type="Pfam" id="PF05461">
    <property type="entry name" value="ApoL"/>
    <property type="match status" value="1"/>
</dbReference>
<evidence type="ECO:0000256" key="2">
    <source>
        <dbReference type="SAM" id="Phobius"/>
    </source>
</evidence>
<dbReference type="GO" id="GO:0005576">
    <property type="term" value="C:extracellular region"/>
    <property type="evidence" value="ECO:0007669"/>
    <property type="project" value="InterPro"/>
</dbReference>
<dbReference type="GO" id="GO:0008289">
    <property type="term" value="F:lipid binding"/>
    <property type="evidence" value="ECO:0007669"/>
    <property type="project" value="InterPro"/>
</dbReference>
<reference evidence="3" key="1">
    <citation type="submission" date="2025-08" db="UniProtKB">
        <authorList>
            <consortium name="Ensembl"/>
        </authorList>
    </citation>
    <scope>IDENTIFICATION</scope>
</reference>
<dbReference type="Proteomes" id="UP000261520">
    <property type="component" value="Unplaced"/>
</dbReference>
<dbReference type="InterPro" id="IPR008405">
    <property type="entry name" value="ApoL"/>
</dbReference>
<dbReference type="Ensembl" id="ENSPMGT00000015434.1">
    <property type="protein sequence ID" value="ENSPMGP00000014467.1"/>
    <property type="gene ID" value="ENSPMGG00000011857.1"/>
</dbReference>
<keyword evidence="4" id="KW-1185">Reference proteome</keyword>
<proteinExistence type="inferred from homology"/>
<organism evidence="3 4">
    <name type="scientific">Periophthalmus magnuspinnatus</name>
    <dbReference type="NCBI Taxonomy" id="409849"/>
    <lineage>
        <taxon>Eukaryota</taxon>
        <taxon>Metazoa</taxon>
        <taxon>Chordata</taxon>
        <taxon>Craniata</taxon>
        <taxon>Vertebrata</taxon>
        <taxon>Euteleostomi</taxon>
        <taxon>Actinopterygii</taxon>
        <taxon>Neopterygii</taxon>
        <taxon>Teleostei</taxon>
        <taxon>Neoteleostei</taxon>
        <taxon>Acanthomorphata</taxon>
        <taxon>Gobiaria</taxon>
        <taxon>Gobiiformes</taxon>
        <taxon>Gobioidei</taxon>
        <taxon>Gobiidae</taxon>
        <taxon>Oxudercinae</taxon>
        <taxon>Periophthalmus</taxon>
    </lineage>
</organism>
<keyword evidence="2" id="KW-0472">Membrane</keyword>
<feature type="transmembrane region" description="Helical" evidence="2">
    <location>
        <begin position="86"/>
        <end position="108"/>
    </location>
</feature>
<dbReference type="GO" id="GO:0042157">
    <property type="term" value="P:lipoprotein metabolic process"/>
    <property type="evidence" value="ECO:0007669"/>
    <property type="project" value="InterPro"/>
</dbReference>
<dbReference type="AlphaFoldDB" id="A0A3B4ABK8"/>
<comment type="similarity">
    <text evidence="1">Belongs to the apolipoprotein L family.</text>
</comment>
<feature type="transmembrane region" description="Helical" evidence="2">
    <location>
        <begin position="114"/>
        <end position="135"/>
    </location>
</feature>